<feature type="transmembrane region" description="Helical" evidence="1">
    <location>
        <begin position="137"/>
        <end position="158"/>
    </location>
</feature>
<protein>
    <submittedName>
        <fullName evidence="3">Cupin domain-containing protein</fullName>
    </submittedName>
</protein>
<evidence type="ECO:0000313" key="3">
    <source>
        <dbReference type="EMBL" id="MBK9980845.1"/>
    </source>
</evidence>
<dbReference type="InterPro" id="IPR053146">
    <property type="entry name" value="QDO-like"/>
</dbReference>
<organism evidence="3 4">
    <name type="scientific">Candidatus Opimibacter skivensis</name>
    <dbReference type="NCBI Taxonomy" id="2982028"/>
    <lineage>
        <taxon>Bacteria</taxon>
        <taxon>Pseudomonadati</taxon>
        <taxon>Bacteroidota</taxon>
        <taxon>Saprospiria</taxon>
        <taxon>Saprospirales</taxon>
        <taxon>Saprospiraceae</taxon>
        <taxon>Candidatus Opimibacter</taxon>
    </lineage>
</organism>
<evidence type="ECO:0000259" key="2">
    <source>
        <dbReference type="Pfam" id="PF07883"/>
    </source>
</evidence>
<proteinExistence type="predicted"/>
<evidence type="ECO:0000256" key="1">
    <source>
        <dbReference type="SAM" id="Phobius"/>
    </source>
</evidence>
<gene>
    <name evidence="3" type="ORF">IPP15_00220</name>
</gene>
<dbReference type="AlphaFoldDB" id="A0A9D7XM71"/>
<comment type="caution">
    <text evidence="3">The sequence shown here is derived from an EMBL/GenBank/DDBJ whole genome shotgun (WGS) entry which is preliminary data.</text>
</comment>
<dbReference type="Proteomes" id="UP000808337">
    <property type="component" value="Unassembled WGS sequence"/>
</dbReference>
<dbReference type="SUPFAM" id="SSF51182">
    <property type="entry name" value="RmlC-like cupins"/>
    <property type="match status" value="1"/>
</dbReference>
<name>A0A9D7XM71_9BACT</name>
<keyword evidence="1" id="KW-0472">Membrane</keyword>
<dbReference type="InterPro" id="IPR014710">
    <property type="entry name" value="RmlC-like_jellyroll"/>
</dbReference>
<reference evidence="3 4" key="1">
    <citation type="submission" date="2020-10" db="EMBL/GenBank/DDBJ databases">
        <title>Connecting structure to function with the recovery of over 1000 high-quality activated sludge metagenome-assembled genomes encoding full-length rRNA genes using long-read sequencing.</title>
        <authorList>
            <person name="Singleton C.M."/>
            <person name="Petriglieri F."/>
            <person name="Kristensen J.M."/>
            <person name="Kirkegaard R.H."/>
            <person name="Michaelsen T.Y."/>
            <person name="Andersen M.H."/>
            <person name="Karst S.M."/>
            <person name="Dueholm M.S."/>
            <person name="Nielsen P.H."/>
            <person name="Albertsen M."/>
        </authorList>
    </citation>
    <scope>NUCLEOTIDE SEQUENCE [LARGE SCALE GENOMIC DNA]</scope>
    <source>
        <strain evidence="3">Ribe_18-Q3-R11-54_MAXAC.273</strain>
    </source>
</reference>
<keyword evidence="1" id="KW-0812">Transmembrane</keyword>
<dbReference type="PANTHER" id="PTHR36440">
    <property type="entry name" value="PUTATIVE (AFU_ORTHOLOGUE AFUA_8G07350)-RELATED"/>
    <property type="match status" value="1"/>
</dbReference>
<evidence type="ECO:0000313" key="4">
    <source>
        <dbReference type="Proteomes" id="UP000808337"/>
    </source>
</evidence>
<accession>A0A9D7XM71</accession>
<dbReference type="PANTHER" id="PTHR36440:SF1">
    <property type="entry name" value="PUTATIVE (AFU_ORTHOLOGUE AFUA_8G07350)-RELATED"/>
    <property type="match status" value="1"/>
</dbReference>
<dbReference type="Gene3D" id="2.60.120.10">
    <property type="entry name" value="Jelly Rolls"/>
    <property type="match status" value="1"/>
</dbReference>
<feature type="domain" description="Cupin type-2" evidence="2">
    <location>
        <begin position="32"/>
        <end position="97"/>
    </location>
</feature>
<dbReference type="InterPro" id="IPR011051">
    <property type="entry name" value="RmlC_Cupin_sf"/>
</dbReference>
<keyword evidence="1" id="KW-1133">Transmembrane helix</keyword>
<dbReference type="EMBL" id="JADKGY010000001">
    <property type="protein sequence ID" value="MBK9980845.1"/>
    <property type="molecule type" value="Genomic_DNA"/>
</dbReference>
<sequence>MKRTIVNPIIKDIVTFIQTAEESGGKITEAEITLMPGGGNPLHYHKTYSETFTAIEGQLGLKSGKKQSRILNPGETFTVEPMSMHSFFNPTDKEIKFNVKLQPGHTGFENALRIIYGLAADGLTDKKTIPKSLKHTAIIICMSDMNMPGLLTFLYPLLNRMAKKAKANGTEQKLIDKYCI</sequence>
<dbReference type="InterPro" id="IPR013096">
    <property type="entry name" value="Cupin_2"/>
</dbReference>
<dbReference type="Pfam" id="PF07883">
    <property type="entry name" value="Cupin_2"/>
    <property type="match status" value="1"/>
</dbReference>